<dbReference type="STRING" id="243090.RB13115"/>
<accession>Q7UHL9</accession>
<sequence>MLSFILKTDPPAAVCGTLHLATKTQVSCRLCLDCNCNIVPPNSDFARSGCDSAMGAAIRPTKKPFLNRSSAIFMEDRPSLH</sequence>
<evidence type="ECO:0000313" key="2">
    <source>
        <dbReference type="Proteomes" id="UP000001025"/>
    </source>
</evidence>
<keyword evidence="2" id="KW-1185">Reference proteome</keyword>
<dbReference type="HOGENOM" id="CLU_2571525_0_0_0"/>
<gene>
    <name evidence="1" type="ordered locus">RB13115</name>
</gene>
<dbReference type="Proteomes" id="UP000001025">
    <property type="component" value="Chromosome"/>
</dbReference>
<proteinExistence type="predicted"/>
<dbReference type="AlphaFoldDB" id="Q7UHL9"/>
<dbReference type="EnsemblBacteria" id="CAD77951">
    <property type="protein sequence ID" value="CAD77951"/>
    <property type="gene ID" value="RB13115"/>
</dbReference>
<evidence type="ECO:0000313" key="1">
    <source>
        <dbReference type="EMBL" id="CAD77951.1"/>
    </source>
</evidence>
<name>Q7UHL9_RHOBA</name>
<reference evidence="1 2" key="1">
    <citation type="journal article" date="2003" name="Proc. Natl. Acad. Sci. U.S.A.">
        <title>Complete genome sequence of the marine planctomycete Pirellula sp. strain 1.</title>
        <authorList>
            <person name="Gloeckner F.O."/>
            <person name="Kube M."/>
            <person name="Bauer M."/>
            <person name="Teeling H."/>
            <person name="Lombardot T."/>
            <person name="Ludwig W."/>
            <person name="Gade D."/>
            <person name="Beck A."/>
            <person name="Borzym K."/>
            <person name="Heitmann K."/>
            <person name="Rabus R."/>
            <person name="Schlesner H."/>
            <person name="Amann R."/>
            <person name="Reinhardt R."/>
        </authorList>
    </citation>
    <scope>NUCLEOTIDE SEQUENCE [LARGE SCALE GENOMIC DNA]</scope>
    <source>
        <strain evidence="2">DSM 10527 / NCIMB 13988 / SH1</strain>
    </source>
</reference>
<organism evidence="1 2">
    <name type="scientific">Rhodopirellula baltica (strain DSM 10527 / NCIMB 13988 / SH1)</name>
    <dbReference type="NCBI Taxonomy" id="243090"/>
    <lineage>
        <taxon>Bacteria</taxon>
        <taxon>Pseudomonadati</taxon>
        <taxon>Planctomycetota</taxon>
        <taxon>Planctomycetia</taxon>
        <taxon>Pirellulales</taxon>
        <taxon>Pirellulaceae</taxon>
        <taxon>Rhodopirellula</taxon>
    </lineage>
</organism>
<dbReference type="InParanoid" id="Q7UHL9"/>
<dbReference type="EMBL" id="BX294156">
    <property type="protein sequence ID" value="CAD77951.1"/>
    <property type="molecule type" value="Genomic_DNA"/>
</dbReference>
<dbReference type="KEGG" id="rba:RB13115"/>
<protein>
    <submittedName>
        <fullName evidence="1">Uncharacterized protein</fullName>
    </submittedName>
</protein>